<dbReference type="Pfam" id="PF12253">
    <property type="entry name" value="CAF1A_dimeriz"/>
    <property type="match status" value="1"/>
</dbReference>
<dbReference type="InterPro" id="IPR022043">
    <property type="entry name" value="CAF1A_DD"/>
</dbReference>
<evidence type="ECO:0000313" key="8">
    <source>
        <dbReference type="Proteomes" id="UP001153069"/>
    </source>
</evidence>
<feature type="compositionally biased region" description="Basic and acidic residues" evidence="5">
    <location>
        <begin position="638"/>
        <end position="689"/>
    </location>
</feature>
<dbReference type="OrthoDB" id="79480at2759"/>
<feature type="region of interest" description="Disordered" evidence="5">
    <location>
        <begin position="219"/>
        <end position="407"/>
    </location>
</feature>
<evidence type="ECO:0000256" key="2">
    <source>
        <dbReference type="ARBA" id="ARBA00022763"/>
    </source>
</evidence>
<feature type="region of interest" description="Disordered" evidence="5">
    <location>
        <begin position="1"/>
        <end position="195"/>
    </location>
</feature>
<evidence type="ECO:0000259" key="6">
    <source>
        <dbReference type="Pfam" id="PF12253"/>
    </source>
</evidence>
<feature type="compositionally biased region" description="Basic and acidic residues" evidence="5">
    <location>
        <begin position="110"/>
        <end position="124"/>
    </location>
</feature>
<evidence type="ECO:0000256" key="1">
    <source>
        <dbReference type="ARBA" id="ARBA00004123"/>
    </source>
</evidence>
<feature type="compositionally biased region" description="Basic and acidic residues" evidence="5">
    <location>
        <begin position="341"/>
        <end position="356"/>
    </location>
</feature>
<feature type="domain" description="Chromatin assembly factor 1 subunit A dimerization" evidence="6">
    <location>
        <begin position="818"/>
        <end position="887"/>
    </location>
</feature>
<evidence type="ECO:0000256" key="4">
    <source>
        <dbReference type="ARBA" id="ARBA00023242"/>
    </source>
</evidence>
<feature type="compositionally biased region" description="Polar residues" evidence="5">
    <location>
        <begin position="225"/>
        <end position="235"/>
    </location>
</feature>
<proteinExistence type="predicted"/>
<keyword evidence="3" id="KW-0234">DNA repair</keyword>
<dbReference type="PANTHER" id="PTHR15272:SF0">
    <property type="entry name" value="CHROMATIN ASSEMBLY FACTOR 1 SUBUNIT A"/>
    <property type="match status" value="1"/>
</dbReference>
<dbReference type="EMBL" id="CAICTM010000103">
    <property type="protein sequence ID" value="CAB9501302.1"/>
    <property type="molecule type" value="Genomic_DNA"/>
</dbReference>
<comment type="caution">
    <text evidence="7">The sequence shown here is derived from an EMBL/GenBank/DDBJ whole genome shotgun (WGS) entry which is preliminary data.</text>
</comment>
<evidence type="ECO:0000313" key="7">
    <source>
        <dbReference type="EMBL" id="CAB9501302.1"/>
    </source>
</evidence>
<feature type="region of interest" description="Disordered" evidence="5">
    <location>
        <begin position="1007"/>
        <end position="1029"/>
    </location>
</feature>
<feature type="compositionally biased region" description="Basic and acidic residues" evidence="5">
    <location>
        <begin position="258"/>
        <end position="279"/>
    </location>
</feature>
<dbReference type="GO" id="GO:0006334">
    <property type="term" value="P:nucleosome assembly"/>
    <property type="evidence" value="ECO:0007669"/>
    <property type="project" value="TreeGrafter"/>
</dbReference>
<protein>
    <submittedName>
        <fullName evidence="7">Chromatin assembly factor 1 subunit A</fullName>
    </submittedName>
</protein>
<accession>A0A9N8DDJ9</accession>
<evidence type="ECO:0000256" key="3">
    <source>
        <dbReference type="ARBA" id="ARBA00023204"/>
    </source>
</evidence>
<keyword evidence="4" id="KW-0539">Nucleus</keyword>
<dbReference type="GO" id="GO:0005634">
    <property type="term" value="C:nucleus"/>
    <property type="evidence" value="ECO:0007669"/>
    <property type="project" value="UniProtKB-SubCell"/>
</dbReference>
<reference evidence="7" key="1">
    <citation type="submission" date="2020-06" db="EMBL/GenBank/DDBJ databases">
        <authorList>
            <consortium name="Plant Systems Biology data submission"/>
        </authorList>
    </citation>
    <scope>NUCLEOTIDE SEQUENCE</scope>
    <source>
        <strain evidence="7">D6</strain>
    </source>
</reference>
<dbReference type="Proteomes" id="UP001153069">
    <property type="component" value="Unassembled WGS sequence"/>
</dbReference>
<feature type="compositionally biased region" description="Basic residues" evidence="5">
    <location>
        <begin position="771"/>
        <end position="781"/>
    </location>
</feature>
<comment type="subcellular location">
    <subcellularLocation>
        <location evidence="1">Nucleus</location>
    </subcellularLocation>
</comment>
<keyword evidence="8" id="KW-1185">Reference proteome</keyword>
<feature type="compositionally biased region" description="Acidic residues" evidence="5">
    <location>
        <begin position="325"/>
        <end position="340"/>
    </location>
</feature>
<dbReference type="GO" id="GO:0033186">
    <property type="term" value="C:CAF-1 complex"/>
    <property type="evidence" value="ECO:0007669"/>
    <property type="project" value="TreeGrafter"/>
</dbReference>
<dbReference type="GO" id="GO:0006281">
    <property type="term" value="P:DNA repair"/>
    <property type="evidence" value="ECO:0007669"/>
    <property type="project" value="UniProtKB-KW"/>
</dbReference>
<dbReference type="AlphaFoldDB" id="A0A9N8DDJ9"/>
<feature type="compositionally biased region" description="Polar residues" evidence="5">
    <location>
        <begin position="137"/>
        <end position="153"/>
    </location>
</feature>
<feature type="region of interest" description="Disordered" evidence="5">
    <location>
        <begin position="625"/>
        <end position="781"/>
    </location>
</feature>
<feature type="compositionally biased region" description="Acidic residues" evidence="5">
    <location>
        <begin position="862"/>
        <end position="886"/>
    </location>
</feature>
<feature type="compositionally biased region" description="Basic and acidic residues" evidence="5">
    <location>
        <begin position="291"/>
        <end position="302"/>
    </location>
</feature>
<feature type="compositionally biased region" description="Basic and acidic residues" evidence="5">
    <location>
        <begin position="1103"/>
        <end position="1115"/>
    </location>
</feature>
<organism evidence="7 8">
    <name type="scientific">Seminavis robusta</name>
    <dbReference type="NCBI Taxonomy" id="568900"/>
    <lineage>
        <taxon>Eukaryota</taxon>
        <taxon>Sar</taxon>
        <taxon>Stramenopiles</taxon>
        <taxon>Ochrophyta</taxon>
        <taxon>Bacillariophyta</taxon>
        <taxon>Bacillariophyceae</taxon>
        <taxon>Bacillariophycidae</taxon>
        <taxon>Naviculales</taxon>
        <taxon>Naviculaceae</taxon>
        <taxon>Seminavis</taxon>
    </lineage>
</organism>
<name>A0A9N8DDJ9_9STRA</name>
<feature type="compositionally biased region" description="Low complexity" evidence="5">
    <location>
        <begin position="95"/>
        <end position="104"/>
    </location>
</feature>
<feature type="compositionally biased region" description="Basic and acidic residues" evidence="5">
    <location>
        <begin position="378"/>
        <end position="389"/>
    </location>
</feature>
<gene>
    <name evidence="7" type="ORF">SEMRO_104_G053050.1</name>
</gene>
<feature type="compositionally biased region" description="Low complexity" evidence="5">
    <location>
        <begin position="702"/>
        <end position="725"/>
    </location>
</feature>
<feature type="region of interest" description="Disordered" evidence="5">
    <location>
        <begin position="1103"/>
        <end position="1165"/>
    </location>
</feature>
<feature type="region of interest" description="Disordered" evidence="5">
    <location>
        <begin position="862"/>
        <end position="893"/>
    </location>
</feature>
<dbReference type="PANTHER" id="PTHR15272">
    <property type="entry name" value="CHROMATIN ASSEMBLY FACTOR 1 SUBUNIT A CAF-1 SUBUNIT A"/>
    <property type="match status" value="1"/>
</dbReference>
<evidence type="ECO:0000256" key="5">
    <source>
        <dbReference type="SAM" id="MobiDB-lite"/>
    </source>
</evidence>
<keyword evidence="2" id="KW-0227">DNA damage</keyword>
<sequence length="1165" mass="127964">MPSQEIIEVVDDEEGNGSPGQSISPAAGQASKRDNDGGSKPSKRKITPMTNNSKQKEAPKKKGKQQAGIMGFFSKKKSPSTPFASNDNSKEPTKKVPAATASSKKPPKSNAEKKKETTAPEKGTKNQSKKPTPPVAKTNTNAKPASTSSSGFNKSRHSKMDFKDIAVGKLTGKKSPDALGKLNMPKDEKMAPPTPVTKEELDAMLPKVPPLSAVVRDTKLPAINEPNSAKSTQLSKCDLPLSQDDSEAGTPFGAVRNNLEEKFDSQKDPVHDEDTKEQPADGTVTTESQDMEDKKTAAKESQEEIPASSDDNAESNDVEMKAADESPDVAEDSEEVEVEIVEPKETEVETAAKESNNDQTENQMEVDDSSQPDDSSQSDDKSQAMEKSVEIATSPKTGAGVTPAKSRLDKQEAMVVKYCAQASELVAKARAGLDEESITIPLPSTDGIEIGSPEEFPDVAVEHLVCLLEGSKLPLAELAVGACNTLNEAFNGASLSVDVVSAKIKVLASRRAYVKNPAIAKGVIGPNNLGKDVDTFEDGNPDHMWRWEVTSTDLLPDGSVKQIKLARSAGSKLMKQWNATASLLKALDDSLKLLRDSPNPPPQEKIDKALAKISKEEERVLKYEREEEAKKQKANKSRQKEEKKKAAEEKKMAAEERKREKERKAREKEEAKKEKEEEARKKQEKEERRKQKQAQKMMSFFSTAKKQTPKSSTSTTTVQSAQSAKPTSTTADNASKPIATKKNGFDEEEFRARINSQSVAKETRPFASLSKRARASRKRKTKLVEMRVFVSGQTSDNNGFAPQAFAKELVVKLRNRNKFLRFNEDDRPAYHGTWSKKCATKHLGRKPTSKEPCFDYDYDSEVEWEKGDDDPGEDIENDAGDDEEERALDRLEEGDTKKYNYGDGWLQEDDDIIREDPEEMDDDTKKLVKATRKDTDVAAVPVCIVAPAMGGLPVVEAHDQDDPRLQGRIEGFPVQDAFKLVLAHESAILVTDTDLFLDAFPPSLVEERDGSATASGSPQSKAKEPSKEDLRTCAKFLHNSKHVSKAIAVEEMRKKYPSVTTSRAQATRVLESMVVKKRLSGVVYWEIKPDVIKDLGLEHELKPMEIPEKTPDKAQSKKRKAANASDTSCDQPKKKKAKAQPSGGSGPNKKQASLMAAFLKMPVNK</sequence>